<evidence type="ECO:0008006" key="2">
    <source>
        <dbReference type="Google" id="ProtNLM"/>
    </source>
</evidence>
<dbReference type="InterPro" id="IPR009531">
    <property type="entry name" value="DUF1150"/>
</dbReference>
<reference evidence="1" key="1">
    <citation type="submission" date="2018-10" db="EMBL/GenBank/DDBJ databases">
        <authorList>
            <person name="Gruber-Vodicka H."/>
            <person name="Jaeckle O."/>
        </authorList>
    </citation>
    <scope>NUCLEOTIDE SEQUENCE</scope>
</reference>
<accession>A0A484H6D4</accession>
<evidence type="ECO:0000313" key="1">
    <source>
        <dbReference type="EMBL" id="VBB69569.1"/>
    </source>
</evidence>
<dbReference type="EMBL" id="LR026963">
    <property type="protein sequence ID" value="VBB69569.1"/>
    <property type="molecule type" value="Genomic_DNA"/>
</dbReference>
<sequence length="62" mass="6978">MTLQELASWGLQDVAFVKRVVINDEEAWAIHAANGVEMGMAPRRDLAFAAIRQHDMEPFSVH</sequence>
<dbReference type="Pfam" id="PF06620">
    <property type="entry name" value="DUF1150"/>
    <property type="match status" value="1"/>
</dbReference>
<proteinExistence type="predicted"/>
<protein>
    <recommendedName>
        <fullName evidence="2">DUF1150 family protein</fullName>
    </recommendedName>
</protein>
<dbReference type="AlphaFoldDB" id="A0A484H6D4"/>
<organism evidence="1">
    <name type="scientific">invertebrate metagenome</name>
    <dbReference type="NCBI Taxonomy" id="1711999"/>
    <lineage>
        <taxon>unclassified sequences</taxon>
        <taxon>metagenomes</taxon>
        <taxon>organismal metagenomes</taxon>
    </lineage>
</organism>
<gene>
    <name evidence="1" type="ORF">RIEGSTA812A_PEG_1042</name>
</gene>
<name>A0A484H6D4_9ZZZZ</name>